<keyword evidence="3" id="KW-1185">Reference proteome</keyword>
<dbReference type="HOGENOM" id="CLU_006175_4_0_1"/>
<dbReference type="GO" id="GO:0046983">
    <property type="term" value="F:protein dimerization activity"/>
    <property type="evidence" value="ECO:0007669"/>
    <property type="project" value="InterPro"/>
</dbReference>
<feature type="domain" description="HAT C-terminal dimerisation" evidence="1">
    <location>
        <begin position="604"/>
        <end position="668"/>
    </location>
</feature>
<dbReference type="InParanoid" id="H2ZZG6"/>
<dbReference type="eggNOG" id="ENOG502R3SC">
    <property type="taxonomic scope" value="Eukaryota"/>
</dbReference>
<proteinExistence type="predicted"/>
<dbReference type="OMA" id="WHASQRV"/>
<accession>H2ZZG6</accession>
<dbReference type="Proteomes" id="UP000008672">
    <property type="component" value="Unassembled WGS sequence"/>
</dbReference>
<evidence type="ECO:0000313" key="3">
    <source>
        <dbReference type="Proteomes" id="UP000008672"/>
    </source>
</evidence>
<dbReference type="PANTHER" id="PTHR45749">
    <property type="match status" value="1"/>
</dbReference>
<dbReference type="SUPFAM" id="SSF53098">
    <property type="entry name" value="Ribonuclease H-like"/>
    <property type="match status" value="2"/>
</dbReference>
<reference evidence="2" key="3">
    <citation type="submission" date="2025-09" db="UniProtKB">
        <authorList>
            <consortium name="Ensembl"/>
        </authorList>
    </citation>
    <scope>IDENTIFICATION</scope>
</reference>
<sequence length="697" mass="78910">KHMQLEYRDNRLFCNVCPKYSLHLHGNKSSFVTTGCSDWWHASQRVAEHEDSNIHQDCEEAHLFDLSKKNVLSHVDTPMRQKRKKDIQERHQVVDHVIAVVKLLGKLNLPSRGHRNKAACETDNDVNHGIFLELLKILSKFNATLAKHLYTVIQKSQHHHESGKKGKGGLITFISKSTHDKIYLIIKDMIQQSAAREVQEAGIFSLQVNTTQDITAVDHCAVIVHYVLNGRVHERLLSILPSLSGNGQGPFDLVKDVLECHGIGITKCVSYSTDGAAACQAKFAGMAPVHVHIWCFTHSLNLVVVDATKLCVSAFSLFDILQKVAVLFKATHKRMDIWTVQLVDKVGSKKLTKLKLIRETRWAGKSTALSTIFGSLADGQHGIAVSMIQVWHYPNHDQSTKTYACSLIEAFLEYETILTAHIYMHIFTQITPLSDYFKTSGLDVAIAWRMVSNVLEWMKQYRQNFDHVVAATNSFVAEANKALELLPQLIRHRKCMPGELTHDKDWECVSVDPSAKHKVETFNVIVDQVVASLEKRFGDHGKLYGVVKCLHPRTFSEIVESGLPAMALDAFQQFLPRKNLDADTPSLRTTVCNRDKKCRQRFTCAFEILKQCRLHMKTYDLLHTAYKFVLTLSLTQVHCEQTFSKLKLIKTRRRSYLTAENLEAQMLLSVESSTAAFLSSEEILNKFAATSSELIRL</sequence>
<dbReference type="Pfam" id="PF05699">
    <property type="entry name" value="Dimer_Tnp_hAT"/>
    <property type="match status" value="1"/>
</dbReference>
<dbReference type="GeneTree" id="ENSGT00940000165495"/>
<evidence type="ECO:0000259" key="1">
    <source>
        <dbReference type="Pfam" id="PF05699"/>
    </source>
</evidence>
<dbReference type="InterPro" id="IPR008906">
    <property type="entry name" value="HATC_C_dom"/>
</dbReference>
<reference evidence="2" key="2">
    <citation type="submission" date="2025-08" db="UniProtKB">
        <authorList>
            <consortium name="Ensembl"/>
        </authorList>
    </citation>
    <scope>IDENTIFICATION</scope>
</reference>
<evidence type="ECO:0000313" key="2">
    <source>
        <dbReference type="Ensembl" id="ENSLACP00000002787.1"/>
    </source>
</evidence>
<dbReference type="AlphaFoldDB" id="H2ZZG6"/>
<organism evidence="2 3">
    <name type="scientific">Latimeria chalumnae</name>
    <name type="common">Coelacanth</name>
    <dbReference type="NCBI Taxonomy" id="7897"/>
    <lineage>
        <taxon>Eukaryota</taxon>
        <taxon>Metazoa</taxon>
        <taxon>Chordata</taxon>
        <taxon>Craniata</taxon>
        <taxon>Vertebrata</taxon>
        <taxon>Euteleostomi</taxon>
        <taxon>Coelacanthiformes</taxon>
        <taxon>Coelacanthidae</taxon>
        <taxon>Latimeria</taxon>
    </lineage>
</organism>
<dbReference type="PANTHER" id="PTHR45749:SF21">
    <property type="entry name" value="DUF4371 DOMAIN-CONTAINING PROTEIN"/>
    <property type="match status" value="1"/>
</dbReference>
<dbReference type="Ensembl" id="ENSLACT00000002809.1">
    <property type="protein sequence ID" value="ENSLACP00000002787.1"/>
    <property type="gene ID" value="ENSLACG00000002491.1"/>
</dbReference>
<name>H2ZZG6_LATCH</name>
<reference evidence="3" key="1">
    <citation type="submission" date="2011-08" db="EMBL/GenBank/DDBJ databases">
        <title>The draft genome of Latimeria chalumnae.</title>
        <authorList>
            <person name="Di Palma F."/>
            <person name="Alfoldi J."/>
            <person name="Johnson J."/>
            <person name="Berlin A."/>
            <person name="Gnerre S."/>
            <person name="Jaffe D."/>
            <person name="MacCallum I."/>
            <person name="Young S."/>
            <person name="Walker B.J."/>
            <person name="Lander E."/>
            <person name="Lindblad-Toh K."/>
        </authorList>
    </citation>
    <scope>NUCLEOTIDE SEQUENCE [LARGE SCALE GENOMIC DNA]</scope>
    <source>
        <strain evidence="3">Wild caught</strain>
    </source>
</reference>
<dbReference type="EMBL" id="AFYH01190554">
    <property type="status" value="NOT_ANNOTATED_CDS"/>
    <property type="molecule type" value="Genomic_DNA"/>
</dbReference>
<dbReference type="InterPro" id="IPR012337">
    <property type="entry name" value="RNaseH-like_sf"/>
</dbReference>
<protein>
    <recommendedName>
        <fullName evidence="1">HAT C-terminal dimerisation domain-containing protein</fullName>
    </recommendedName>
</protein>